<feature type="transmembrane region" description="Helical" evidence="1">
    <location>
        <begin position="249"/>
        <end position="267"/>
    </location>
</feature>
<dbReference type="InterPro" id="IPR036457">
    <property type="entry name" value="PPM-type-like_dom_sf"/>
</dbReference>
<dbReference type="InterPro" id="IPR011623">
    <property type="entry name" value="7TMR_DISM_rcpt_extracell_dom1"/>
</dbReference>
<dbReference type="Gene3D" id="2.60.120.260">
    <property type="entry name" value="Galactose-binding domain-like"/>
    <property type="match status" value="1"/>
</dbReference>
<gene>
    <name evidence="4" type="ORF">LBBP_01268</name>
</gene>
<dbReference type="Pfam" id="PF07228">
    <property type="entry name" value="SpoIIE"/>
    <property type="match status" value="1"/>
</dbReference>
<proteinExistence type="predicted"/>
<keyword evidence="1" id="KW-0812">Transmembrane</keyword>
<evidence type="ECO:0000259" key="2">
    <source>
        <dbReference type="Pfam" id="PF07228"/>
    </source>
</evidence>
<evidence type="ECO:0000259" key="3">
    <source>
        <dbReference type="Pfam" id="PF07695"/>
    </source>
</evidence>
<dbReference type="Proteomes" id="UP000058857">
    <property type="component" value="Chromosome 1"/>
</dbReference>
<feature type="transmembrane region" description="Helical" evidence="1">
    <location>
        <begin position="304"/>
        <end position="322"/>
    </location>
</feature>
<evidence type="ECO:0000256" key="1">
    <source>
        <dbReference type="SAM" id="Phobius"/>
    </source>
</evidence>
<accession>A0A0S2IPG6</accession>
<feature type="transmembrane region" description="Helical" evidence="1">
    <location>
        <begin position="184"/>
        <end position="203"/>
    </location>
</feature>
<dbReference type="Pfam" id="PF07695">
    <property type="entry name" value="7TMR-DISM_7TM"/>
    <property type="match status" value="1"/>
</dbReference>
<dbReference type="EMBL" id="CP012029">
    <property type="protein sequence ID" value="ALO25568.1"/>
    <property type="molecule type" value="Genomic_DNA"/>
</dbReference>
<feature type="transmembrane region" description="Helical" evidence="1">
    <location>
        <begin position="274"/>
        <end position="292"/>
    </location>
</feature>
<keyword evidence="1" id="KW-0472">Membrane</keyword>
<dbReference type="PATRIC" id="fig|280505.15.peg.1235"/>
<dbReference type="AlphaFoldDB" id="A0A0S2IPG6"/>
<evidence type="ECO:0000313" key="5">
    <source>
        <dbReference type="Proteomes" id="UP000058857"/>
    </source>
</evidence>
<reference evidence="4 5" key="1">
    <citation type="journal article" date="2015" name="PLoS Negl. Trop. Dis.">
        <title>Distribution of Plasmids in Distinct Leptospira Pathogenic Species.</title>
        <authorList>
            <person name="Wang Y."/>
            <person name="Zhuang X."/>
            <person name="Zhong Y."/>
            <person name="Zhang C."/>
            <person name="Zhang Y."/>
            <person name="Zeng L."/>
            <person name="Zhu Y."/>
            <person name="He P."/>
            <person name="Dong K."/>
            <person name="Pal U."/>
            <person name="Guo X."/>
            <person name="Qin J."/>
        </authorList>
    </citation>
    <scope>NUCLEOTIDE SEQUENCE [LARGE SCALE GENOMIC DNA]</scope>
    <source>
        <strain evidence="4 5">56604</strain>
    </source>
</reference>
<dbReference type="SUPFAM" id="SSF49785">
    <property type="entry name" value="Galactose-binding domain-like"/>
    <property type="match status" value="1"/>
</dbReference>
<evidence type="ECO:0000313" key="4">
    <source>
        <dbReference type="EMBL" id="ALO25568.1"/>
    </source>
</evidence>
<name>A0A0S2IPG6_LEPBO</name>
<feature type="transmembrane region" description="Helical" evidence="1">
    <location>
        <begin position="358"/>
        <end position="378"/>
    </location>
</feature>
<dbReference type="InterPro" id="IPR008979">
    <property type="entry name" value="Galactose-bd-like_sf"/>
</dbReference>
<organism evidence="4">
    <name type="scientific">Leptospira borgpetersenii serovar Ballum</name>
    <dbReference type="NCBI Taxonomy" id="280505"/>
    <lineage>
        <taxon>Bacteria</taxon>
        <taxon>Pseudomonadati</taxon>
        <taxon>Spirochaetota</taxon>
        <taxon>Spirochaetia</taxon>
        <taxon>Leptospirales</taxon>
        <taxon>Leptospiraceae</taxon>
        <taxon>Leptospira</taxon>
    </lineage>
</organism>
<dbReference type="InterPro" id="IPR001932">
    <property type="entry name" value="PPM-type_phosphatase-like_dom"/>
</dbReference>
<protein>
    <submittedName>
        <fullName evidence="4">Stage II sporulation protein E</fullName>
    </submittedName>
</protein>
<feature type="domain" description="7TM-DISM receptor extracellular" evidence="3">
    <location>
        <begin position="188"/>
        <end position="379"/>
    </location>
</feature>
<keyword evidence="1" id="KW-1133">Transmembrane helix</keyword>
<feature type="domain" description="PPM-type phosphatase" evidence="2">
    <location>
        <begin position="484"/>
        <end position="623"/>
    </location>
</feature>
<dbReference type="Gene3D" id="3.60.40.10">
    <property type="entry name" value="PPM-type phosphatase domain"/>
    <property type="match status" value="1"/>
</dbReference>
<sequence length="791" mass="91337">MFYKLIFVLSVSTFVECTSDLQSANHEKDFQNLSGSWEIYTGSAQSILKNEFNLGLWKTVPVPSNLKNFVNFPANSIVLRKHFELKTSIDFPLSISLGKISDHVQVRWNGQKLSEELFEDYQNSTPQGYDRTRIYSISEKKILQKNEILVFIRPYFDYEYGILSGPIEIGPSGTIWKRFYLREIGGLLMSGSFLLIGGFFLFLSLREKKRGENFYFGLFLILFALFQIFLSDLKYLTGWKILYLKKIEYSFLTFLFPLFCRFLNSLFKKVRTKFHILLEIATLAIFIWILFAPTVSHLDTINRYVLQVSWIGFVYFSFKILIPNLKTNFESRMILAGILFLLICVGIDVFSQRGMFEIARLSGLGVSGFLFFLTLILANKFVKMKEKLRSWNRVLETAIRNRTQELSSSLEEIRSLKEQQDGDYFLITLLFQPFLSKSLKTDFARIDVHRKQFKSFQFKNRSYEIGGDIVLNEQVLISGVPYQVLINADAMGKSLQGASGALIFCSIVKSFLQTQDYKFRNPENWLFLLHSNLQAVFESFDGSMLVSGILSLYQIETGDLFFINCEHPPIVLSRNGKTSYVLETAILRKIGFPDSNEKVKIEYYKLLPEDTILYGSDGREDLYMQDPLCSSRKLKFSVPDLFFELVQYSIPEPKDLEIKITEKGILSDDLSFLRIETAFETGFNKSLSEYKTLVQEGNEFLQKGEFQKACFQYARASIQNPGDLKLSRLVLLLAKKSGNLRIVRLFSEKIALRTNGLEIQTPKNSPRTEIHLKVESIQNSKIDSNFKKIKY</sequence>
<feature type="transmembrane region" description="Helical" evidence="1">
    <location>
        <begin position="215"/>
        <end position="237"/>
    </location>
</feature>
<dbReference type="RefSeq" id="WP_058331079.1">
    <property type="nucleotide sequence ID" value="NZ_CP012029.1"/>
</dbReference>
<feature type="transmembrane region" description="Helical" evidence="1">
    <location>
        <begin position="334"/>
        <end position="352"/>
    </location>
</feature>